<dbReference type="PANTHER" id="PTHR46622:SF1">
    <property type="entry name" value="DNA-DEPENDENT METALLOPROTEASE WSS1"/>
    <property type="match status" value="1"/>
</dbReference>
<accession>A0A5C2SA16</accession>
<evidence type="ECO:0000256" key="3">
    <source>
        <dbReference type="ARBA" id="ARBA00022833"/>
    </source>
</evidence>
<dbReference type="STRING" id="1328759.A0A5C2SA16"/>
<dbReference type="GO" id="GO:0006281">
    <property type="term" value="P:DNA repair"/>
    <property type="evidence" value="ECO:0007669"/>
    <property type="project" value="TreeGrafter"/>
</dbReference>
<evidence type="ECO:0000256" key="2">
    <source>
        <dbReference type="ARBA" id="ARBA00022771"/>
    </source>
</evidence>
<dbReference type="PROSITE" id="PS51397">
    <property type="entry name" value="WLM"/>
    <property type="match status" value="1"/>
</dbReference>
<keyword evidence="1" id="KW-0479">Metal-binding</keyword>
<dbReference type="InterPro" id="IPR036443">
    <property type="entry name" value="Znf_RanBP2_sf"/>
</dbReference>
<feature type="domain" description="WLM" evidence="7">
    <location>
        <begin position="8"/>
        <end position="260"/>
    </location>
</feature>
<feature type="compositionally biased region" description="Basic and acidic residues" evidence="5">
    <location>
        <begin position="290"/>
        <end position="306"/>
    </location>
</feature>
<evidence type="ECO:0000256" key="4">
    <source>
        <dbReference type="PROSITE-ProRule" id="PRU00322"/>
    </source>
</evidence>
<evidence type="ECO:0000313" key="9">
    <source>
        <dbReference type="Proteomes" id="UP000313359"/>
    </source>
</evidence>
<organism evidence="8 9">
    <name type="scientific">Lentinus tigrinus ALCF2SS1-6</name>
    <dbReference type="NCBI Taxonomy" id="1328759"/>
    <lineage>
        <taxon>Eukaryota</taxon>
        <taxon>Fungi</taxon>
        <taxon>Dikarya</taxon>
        <taxon>Basidiomycota</taxon>
        <taxon>Agaricomycotina</taxon>
        <taxon>Agaricomycetes</taxon>
        <taxon>Polyporales</taxon>
        <taxon>Polyporaceae</taxon>
        <taxon>Lentinus</taxon>
    </lineage>
</organism>
<keyword evidence="2 4" id="KW-0863">Zinc-finger</keyword>
<dbReference type="InterPro" id="IPR013536">
    <property type="entry name" value="WLM_dom"/>
</dbReference>
<dbReference type="InterPro" id="IPR053000">
    <property type="entry name" value="WSS1-like_metalloprotease"/>
</dbReference>
<feature type="region of interest" description="Disordered" evidence="5">
    <location>
        <begin position="326"/>
        <end position="422"/>
    </location>
</feature>
<dbReference type="EMBL" id="ML122267">
    <property type="protein sequence ID" value="RPD60107.1"/>
    <property type="molecule type" value="Genomic_DNA"/>
</dbReference>
<dbReference type="Pfam" id="PF08325">
    <property type="entry name" value="WLM"/>
    <property type="match status" value="1"/>
</dbReference>
<evidence type="ECO:0000256" key="5">
    <source>
        <dbReference type="SAM" id="MobiDB-lite"/>
    </source>
</evidence>
<dbReference type="PROSITE" id="PS50199">
    <property type="entry name" value="ZF_RANBP2_2"/>
    <property type="match status" value="1"/>
</dbReference>
<dbReference type="PROSITE" id="PS01358">
    <property type="entry name" value="ZF_RANBP2_1"/>
    <property type="match status" value="1"/>
</dbReference>
<dbReference type="Proteomes" id="UP000313359">
    <property type="component" value="Unassembled WGS sequence"/>
</dbReference>
<keyword evidence="3" id="KW-0862">Zinc</keyword>
<evidence type="ECO:0000256" key="1">
    <source>
        <dbReference type="ARBA" id="ARBA00022723"/>
    </source>
</evidence>
<feature type="compositionally biased region" description="Polar residues" evidence="5">
    <location>
        <begin position="413"/>
        <end position="422"/>
    </location>
</feature>
<evidence type="ECO:0000259" key="6">
    <source>
        <dbReference type="PROSITE" id="PS50199"/>
    </source>
</evidence>
<evidence type="ECO:0000313" key="8">
    <source>
        <dbReference type="EMBL" id="RPD60107.1"/>
    </source>
</evidence>
<evidence type="ECO:0000259" key="7">
    <source>
        <dbReference type="PROSITE" id="PS51397"/>
    </source>
</evidence>
<dbReference type="Pfam" id="PF00641">
    <property type="entry name" value="Zn_ribbon_RanBP"/>
    <property type="match status" value="1"/>
</dbReference>
<dbReference type="GO" id="GO:0008237">
    <property type="term" value="F:metallopeptidase activity"/>
    <property type="evidence" value="ECO:0007669"/>
    <property type="project" value="TreeGrafter"/>
</dbReference>
<dbReference type="GO" id="GO:0005634">
    <property type="term" value="C:nucleus"/>
    <property type="evidence" value="ECO:0007669"/>
    <property type="project" value="TreeGrafter"/>
</dbReference>
<dbReference type="Gene3D" id="3.30.2010.10">
    <property type="entry name" value="Metalloproteases ('zincins'), catalytic domain"/>
    <property type="match status" value="1"/>
</dbReference>
<dbReference type="OrthoDB" id="447842at2759"/>
<reference evidence="8" key="1">
    <citation type="journal article" date="2018" name="Genome Biol. Evol.">
        <title>Genomics and development of Lentinus tigrinus, a white-rot wood-decaying mushroom with dimorphic fruiting bodies.</title>
        <authorList>
            <person name="Wu B."/>
            <person name="Xu Z."/>
            <person name="Knudson A."/>
            <person name="Carlson A."/>
            <person name="Chen N."/>
            <person name="Kovaka S."/>
            <person name="LaButti K."/>
            <person name="Lipzen A."/>
            <person name="Pennachio C."/>
            <person name="Riley R."/>
            <person name="Schakwitz W."/>
            <person name="Umezawa K."/>
            <person name="Ohm R.A."/>
            <person name="Grigoriev I.V."/>
            <person name="Nagy L.G."/>
            <person name="Gibbons J."/>
            <person name="Hibbett D."/>
        </authorList>
    </citation>
    <scope>NUCLEOTIDE SEQUENCE [LARGE SCALE GENOMIC DNA]</scope>
    <source>
        <strain evidence="8">ALCF2SS1-6</strain>
    </source>
</reference>
<dbReference type="InterPro" id="IPR001876">
    <property type="entry name" value="Znf_RanBP2"/>
</dbReference>
<dbReference type="PANTHER" id="PTHR46622">
    <property type="entry name" value="DNA-DEPENDENT METALLOPROTEASE WSS1"/>
    <property type="match status" value="1"/>
</dbReference>
<feature type="compositionally biased region" description="Low complexity" evidence="5">
    <location>
        <begin position="326"/>
        <end position="335"/>
    </location>
</feature>
<dbReference type="SMART" id="SM00547">
    <property type="entry name" value="ZnF_RBZ"/>
    <property type="match status" value="1"/>
</dbReference>
<feature type="compositionally biased region" description="Basic and acidic residues" evidence="5">
    <location>
        <begin position="246"/>
        <end position="273"/>
    </location>
</feature>
<sequence>MVHVRLNEREANPNPHINFITPLKMMDSEVEEQARQLLRALAAQVRPIMKAHGFVVNSLEEYEHNQVFAGRNWNNGEVIELVLRGAGGNVLPTSWLLSTLCHELAHIKHMNHGPAFQALWTKLRNEVRDLQSKGYYGDGYWSSGTRLADSARMTGQGLEAGDLPEYMCGGAQSRTRPTALRRRKTRRQTGPSNHTGAQTAKKRKAGSRVTAKGLFQGTGRALDEDIQDDEQKKAGAGFRKKAGSKRAREERALAAERRLLALQGKDKGTAPRDESDDDEDSDYECAPETDQDRRRTMLDSADKSELDGMKAWQRDYSSDFIFPPVASSSRAASPPEISTLTVPTEKRSKHTSADLGIIELSSDEEEKEGPRGCDVQLLPQGGTAASSSAMPLSKGKQREPPSVASGHVGKGVSRTSSSVKTQQKLPYGNLVQDEIQGRKKESLGMVGPGKRLGGTPSDHGGLVRAAPRVQESFATTSTSETSWTCQVCTFQNEPVHLACSACATPRGESMWAGNPV</sequence>
<name>A0A5C2SA16_9APHY</name>
<dbReference type="SUPFAM" id="SSF90209">
    <property type="entry name" value="Ran binding protein zinc finger-like"/>
    <property type="match status" value="1"/>
</dbReference>
<keyword evidence="9" id="KW-1185">Reference proteome</keyword>
<feature type="domain" description="RanBP2-type" evidence="6">
    <location>
        <begin position="479"/>
        <end position="508"/>
    </location>
</feature>
<feature type="region of interest" description="Disordered" evidence="5">
    <location>
        <begin position="169"/>
        <end position="306"/>
    </location>
</feature>
<feature type="compositionally biased region" description="Acidic residues" evidence="5">
    <location>
        <begin position="274"/>
        <end position="289"/>
    </location>
</feature>
<dbReference type="GO" id="GO:0008270">
    <property type="term" value="F:zinc ion binding"/>
    <property type="evidence" value="ECO:0007669"/>
    <property type="project" value="UniProtKB-KW"/>
</dbReference>
<proteinExistence type="predicted"/>
<protein>
    <submittedName>
        <fullName evidence="8">WLM-domain-containing protein</fullName>
    </submittedName>
</protein>
<gene>
    <name evidence="8" type="ORF">L227DRAFT_548200</name>
</gene>
<dbReference type="AlphaFoldDB" id="A0A5C2SA16"/>
<dbReference type="Gene3D" id="4.10.1060.10">
    <property type="entry name" value="Zinc finger, RanBP2-type"/>
    <property type="match status" value="1"/>
</dbReference>